<evidence type="ECO:0000256" key="1">
    <source>
        <dbReference type="SAM" id="MobiDB-lite"/>
    </source>
</evidence>
<name>A0A812UTS6_9DINO</name>
<proteinExistence type="predicted"/>
<dbReference type="CDD" id="cd01483">
    <property type="entry name" value="E1_enzyme_family"/>
    <property type="match status" value="1"/>
</dbReference>
<dbReference type="InterPro" id="IPR000594">
    <property type="entry name" value="ThiF_NAD_FAD-bd"/>
</dbReference>
<accession>A0A812UTS6</accession>
<keyword evidence="4" id="KW-1185">Reference proteome</keyword>
<dbReference type="GO" id="GO:0004792">
    <property type="term" value="F:thiosulfate-cyanide sulfurtransferase activity"/>
    <property type="evidence" value="ECO:0007669"/>
    <property type="project" value="TreeGrafter"/>
</dbReference>
<protein>
    <submittedName>
        <fullName evidence="3">MOCS3-1 protein</fullName>
    </submittedName>
</protein>
<dbReference type="GO" id="GO:0005737">
    <property type="term" value="C:cytoplasm"/>
    <property type="evidence" value="ECO:0007669"/>
    <property type="project" value="TreeGrafter"/>
</dbReference>
<sequence length="1142" mass="124512">MRRQRTSSASDSKSQAKASTTFEEPVVESDHDDKVSFKEIMEKISEATSRRPSQYTAKVLPGVLPFGAWDTDSGEDEDKLPRRQTSSAASPEEEAASLSKSTRPIAPQPVQPPNPSDLHWATWSKACRPFTPSTEVGTLKPKQLNLWEEERVFSPSRTWPAGPLRCAAREFYDDQRRGLPAWQAVSWKHTGPSFPVPPRLRRPGSANARGSVRKPAHDNRGRRHCRTGYVRKDEAWPEDSPEYKAGNEIENRKRPPPEEVPGDAFDRQRVIPGFDQGLIERQVCLVLGAGGIGQNVAMTLARLGVQRIILVDNDVYAASNLTRQCLGGKADVGKRKVDVAKAGLDTHNLRSEVTAVHCDALSEWPKIVELARESTVVFNAIDVGVMWDYCVNSLCKELRIPLCAGQSFGWKFMTELYTGRPQEVCAFCYDSVASTFGAAKSAVERPNGLLSRLCATVKVNEDVGAGALEAFLATDRQFRCARGPQLSSLVRQALAKMEQNSLRYGSLAEDFLSFLRAFQEETVFLLQPGRVSSLQEVTFVPRPKHAETRYVGSWVCPCLSCAVTMVSQWAALLTAPVEEFLVKTAIPQTVTFNLDNGMTGDEQLGYEFGALGMPLDKAERRFCQDACNSKCDVCASATMLAAEESLFVGCLPVTLAPVPGIVQDAPRSWLPPEGAESSARNAATKEVLLRKGPLIHLGEDYSEVVVPAMPALDWRAELSEVHRSWAPEIYAMPLLKVSGSGEEAKAPSALQGVASGIRSALVKARGRWFRLKGCGNRDEGFLVEKKGDKGEQTLRGCCFKHTADTELRMTELVCQVLGSARLDCANSSMGCYRYEQKPGWPLPKIPRYCAVFETKSNARLGDHLLGGLLSLLPHMLPDGFEHLEQCLLRGRGEESGELLETADLVCCGMATADVLAQLQQAKRSLPERPPPSSSAVPAVPTAVASLWDAVCASLAQGLRTLSSDEPSVILWLVWRLGWECGATLRVLHASGIAWGTYPDSLGIHCNAHSNNFAVKPPGCGHQETFLAALDFDMAFTRENFLPEACESGALGLESFDGILAFEANMGLKTVLSGSDFSNTGVQNAQAPPSHKLLELAIRDTMVTACSEALAGICDPHPYSAGLKAVAYDVIKLSLCLTTEVEG</sequence>
<feature type="compositionally biased region" description="Low complexity" evidence="1">
    <location>
        <begin position="86"/>
        <end position="105"/>
    </location>
</feature>
<comment type="caution">
    <text evidence="3">The sequence shown here is derived from an EMBL/GenBank/DDBJ whole genome shotgun (WGS) entry which is preliminary data.</text>
</comment>
<dbReference type="Proteomes" id="UP000601435">
    <property type="component" value="Unassembled WGS sequence"/>
</dbReference>
<dbReference type="GO" id="GO:0016779">
    <property type="term" value="F:nucleotidyltransferase activity"/>
    <property type="evidence" value="ECO:0007669"/>
    <property type="project" value="TreeGrafter"/>
</dbReference>
<dbReference type="AlphaFoldDB" id="A0A812UTS6"/>
<feature type="compositionally biased region" description="Low complexity" evidence="1">
    <location>
        <begin position="1"/>
        <end position="21"/>
    </location>
</feature>
<feature type="region of interest" description="Disordered" evidence="1">
    <location>
        <begin position="236"/>
        <end position="266"/>
    </location>
</feature>
<dbReference type="InterPro" id="IPR035985">
    <property type="entry name" value="Ubiquitin-activating_enz"/>
</dbReference>
<evidence type="ECO:0000259" key="2">
    <source>
        <dbReference type="Pfam" id="PF00899"/>
    </source>
</evidence>
<evidence type="ECO:0000313" key="3">
    <source>
        <dbReference type="EMBL" id="CAE7577717.1"/>
    </source>
</evidence>
<feature type="compositionally biased region" description="Pro residues" evidence="1">
    <location>
        <begin position="106"/>
        <end position="115"/>
    </location>
</feature>
<gene>
    <name evidence="3" type="primary">MOCS3-1</name>
    <name evidence="3" type="ORF">SNEC2469_LOCUS16838</name>
</gene>
<dbReference type="Gene3D" id="3.40.50.720">
    <property type="entry name" value="NAD(P)-binding Rossmann-like Domain"/>
    <property type="match status" value="1"/>
</dbReference>
<evidence type="ECO:0000313" key="4">
    <source>
        <dbReference type="Proteomes" id="UP000601435"/>
    </source>
</evidence>
<feature type="compositionally biased region" description="Basic and acidic residues" evidence="1">
    <location>
        <begin position="236"/>
        <end position="257"/>
    </location>
</feature>
<feature type="compositionally biased region" description="Basic and acidic residues" evidence="1">
    <location>
        <begin position="28"/>
        <end position="49"/>
    </location>
</feature>
<dbReference type="InterPro" id="IPR045886">
    <property type="entry name" value="ThiF/MoeB/HesA"/>
</dbReference>
<organism evidence="3 4">
    <name type="scientific">Symbiodinium necroappetens</name>
    <dbReference type="NCBI Taxonomy" id="1628268"/>
    <lineage>
        <taxon>Eukaryota</taxon>
        <taxon>Sar</taxon>
        <taxon>Alveolata</taxon>
        <taxon>Dinophyceae</taxon>
        <taxon>Suessiales</taxon>
        <taxon>Symbiodiniaceae</taxon>
        <taxon>Symbiodinium</taxon>
    </lineage>
</organism>
<dbReference type="OrthoDB" id="10255449at2759"/>
<feature type="region of interest" description="Disordered" evidence="1">
    <location>
        <begin position="1"/>
        <end position="120"/>
    </location>
</feature>
<dbReference type="SUPFAM" id="SSF69572">
    <property type="entry name" value="Activating enzymes of the ubiquitin-like proteins"/>
    <property type="match status" value="1"/>
</dbReference>
<feature type="region of interest" description="Disordered" evidence="1">
    <location>
        <begin position="193"/>
        <end position="223"/>
    </location>
</feature>
<dbReference type="Pfam" id="PF00899">
    <property type="entry name" value="ThiF"/>
    <property type="match status" value="1"/>
</dbReference>
<dbReference type="PANTHER" id="PTHR10953">
    <property type="entry name" value="UBIQUITIN-ACTIVATING ENZYME E1"/>
    <property type="match status" value="1"/>
</dbReference>
<feature type="domain" description="THIF-type NAD/FAD binding fold" evidence="2">
    <location>
        <begin position="276"/>
        <end position="434"/>
    </location>
</feature>
<dbReference type="PANTHER" id="PTHR10953:SF102">
    <property type="entry name" value="ADENYLYLTRANSFERASE AND SULFURTRANSFERASE MOCS3"/>
    <property type="match status" value="1"/>
</dbReference>
<dbReference type="GO" id="GO:0042292">
    <property type="term" value="F:URM1 activating enzyme activity"/>
    <property type="evidence" value="ECO:0007669"/>
    <property type="project" value="TreeGrafter"/>
</dbReference>
<reference evidence="3" key="1">
    <citation type="submission" date="2021-02" db="EMBL/GenBank/DDBJ databases">
        <authorList>
            <person name="Dougan E. K."/>
            <person name="Rhodes N."/>
            <person name="Thang M."/>
            <person name="Chan C."/>
        </authorList>
    </citation>
    <scope>NUCLEOTIDE SEQUENCE</scope>
</reference>
<dbReference type="EMBL" id="CAJNJA010027520">
    <property type="protein sequence ID" value="CAE7577717.1"/>
    <property type="molecule type" value="Genomic_DNA"/>
</dbReference>